<evidence type="ECO:0000256" key="3">
    <source>
        <dbReference type="ARBA" id="ARBA00022603"/>
    </source>
</evidence>
<dbReference type="Pfam" id="PF00398">
    <property type="entry name" value="RrnaAD"/>
    <property type="match status" value="1"/>
</dbReference>
<keyword evidence="10" id="KW-0804">Transcription</keyword>
<dbReference type="FunFam" id="3.40.50.150:FF:000109">
    <property type="entry name" value="rRNA adenine N(6)-methyltransferase"/>
    <property type="match status" value="1"/>
</dbReference>
<sequence length="350" mass="39744">MSAVSRLAKQPLYRLPPLPTPADLLRFYRLRALKQLSQNFLLDPRICAKVVRSSGKLKGAHVIEVGPGPGCLTRPILEQGAESVVVIEKDRRFLPTLKLLADATNNRVKVVHGDVLLQELHNLIPPEKAEPWEGHLPNIHLIGNLPFSISTILIVRWMKMVSERTGAWKFGRTRMTLTFQKEVADRITCTRDNPERCRLSVLVQGYCYTKSCMEISGGSFVPPPMVNVGVVRVVPRIEPLFKQPFDIVEKVLRCLFNTKRKEIRNPIKNLVPENLRKDLVPEILKMANVDPEANTLFLDIEEFSRICDVYAKLCDEIPGFSGFDYRGNCNQRCLWNEFDANNATQAMLSK</sequence>
<keyword evidence="3 11" id="KW-0489">Methyltransferase</keyword>
<dbReference type="SMART" id="SM00650">
    <property type="entry name" value="rADc"/>
    <property type="match status" value="1"/>
</dbReference>
<feature type="domain" description="Ribosomal RNA adenine methylase transferase N-terminal" evidence="13">
    <location>
        <begin position="46"/>
        <end position="237"/>
    </location>
</feature>
<evidence type="ECO:0000256" key="9">
    <source>
        <dbReference type="ARBA" id="ARBA00023128"/>
    </source>
</evidence>
<name>A0A1V9XD58_9ACAR</name>
<organism evidence="14 15">
    <name type="scientific">Tropilaelaps mercedesae</name>
    <dbReference type="NCBI Taxonomy" id="418985"/>
    <lineage>
        <taxon>Eukaryota</taxon>
        <taxon>Metazoa</taxon>
        <taxon>Ecdysozoa</taxon>
        <taxon>Arthropoda</taxon>
        <taxon>Chelicerata</taxon>
        <taxon>Arachnida</taxon>
        <taxon>Acari</taxon>
        <taxon>Parasitiformes</taxon>
        <taxon>Mesostigmata</taxon>
        <taxon>Gamasina</taxon>
        <taxon>Dermanyssoidea</taxon>
        <taxon>Laelapidae</taxon>
        <taxon>Tropilaelaps</taxon>
    </lineage>
</organism>
<protein>
    <recommendedName>
        <fullName evidence="12">rRNA adenine N(6)-methyltransferase</fullName>
        <ecNumber evidence="12">2.1.1.-</ecNumber>
    </recommendedName>
</protein>
<dbReference type="InterPro" id="IPR020598">
    <property type="entry name" value="rRNA_Ade_methylase_Trfase_N"/>
</dbReference>
<keyword evidence="7" id="KW-0809">Transit peptide</keyword>
<dbReference type="EC" id="2.1.1.-" evidence="12"/>
<evidence type="ECO:0000313" key="15">
    <source>
        <dbReference type="Proteomes" id="UP000192247"/>
    </source>
</evidence>
<dbReference type="InterPro" id="IPR001737">
    <property type="entry name" value="KsgA/Erm"/>
</dbReference>
<dbReference type="InterPro" id="IPR029063">
    <property type="entry name" value="SAM-dependent_MTases_sf"/>
</dbReference>
<dbReference type="InterPro" id="IPR011530">
    <property type="entry name" value="rRNA_adenine_dimethylase"/>
</dbReference>
<dbReference type="InterPro" id="IPR023165">
    <property type="entry name" value="rRNA_Ade_diMease-like_C"/>
</dbReference>
<dbReference type="Gene3D" id="1.10.8.100">
    <property type="entry name" value="Ribosomal RNA adenine dimethylase-like, domain 2"/>
    <property type="match status" value="1"/>
</dbReference>
<dbReference type="Proteomes" id="UP000192247">
    <property type="component" value="Unassembled WGS sequence"/>
</dbReference>
<evidence type="ECO:0000256" key="1">
    <source>
        <dbReference type="ARBA" id="ARBA00004173"/>
    </source>
</evidence>
<dbReference type="PROSITE" id="PS01131">
    <property type="entry name" value="RRNA_A_DIMETH"/>
    <property type="match status" value="1"/>
</dbReference>
<comment type="caution">
    <text evidence="14">The sequence shown here is derived from an EMBL/GenBank/DDBJ whole genome shotgun (WGS) entry which is preliminary data.</text>
</comment>
<dbReference type="InterPro" id="IPR020596">
    <property type="entry name" value="rRNA_Ade_Mease_Trfase_CS"/>
</dbReference>
<evidence type="ECO:0000256" key="11">
    <source>
        <dbReference type="PROSITE-ProRule" id="PRU01026"/>
    </source>
</evidence>
<dbReference type="GO" id="GO:0006391">
    <property type="term" value="P:transcription initiation at mitochondrial promoter"/>
    <property type="evidence" value="ECO:0007669"/>
    <property type="project" value="TreeGrafter"/>
</dbReference>
<keyword evidence="9" id="KW-0496">Mitochondrion</keyword>
<dbReference type="FunCoup" id="A0A1V9XD58">
    <property type="interactions" value="327"/>
</dbReference>
<dbReference type="InParanoid" id="A0A1V9XD58"/>
<proteinExistence type="inferred from homology"/>
<evidence type="ECO:0000256" key="7">
    <source>
        <dbReference type="ARBA" id="ARBA00022946"/>
    </source>
</evidence>
<comment type="similarity">
    <text evidence="11 12">Belongs to the class I-like SAM-binding methyltransferase superfamily. rRNA adenine N(6)-methyltransferase family.</text>
</comment>
<dbReference type="AlphaFoldDB" id="A0A1V9XD58"/>
<dbReference type="PANTHER" id="PTHR11727">
    <property type="entry name" value="DIMETHYLADENOSINE TRANSFERASE"/>
    <property type="match status" value="1"/>
</dbReference>
<dbReference type="SUPFAM" id="SSF53335">
    <property type="entry name" value="S-adenosyl-L-methionine-dependent methyltransferases"/>
    <property type="match status" value="1"/>
</dbReference>
<dbReference type="CDD" id="cd02440">
    <property type="entry name" value="AdoMet_MTases"/>
    <property type="match status" value="1"/>
</dbReference>
<accession>A0A1V9XD58</accession>
<keyword evidence="15" id="KW-1185">Reference proteome</keyword>
<evidence type="ECO:0000256" key="12">
    <source>
        <dbReference type="RuleBase" id="RU362106"/>
    </source>
</evidence>
<dbReference type="GO" id="GO:0003723">
    <property type="term" value="F:RNA binding"/>
    <property type="evidence" value="ECO:0007669"/>
    <property type="project" value="UniProtKB-UniRule"/>
</dbReference>
<evidence type="ECO:0000256" key="2">
    <source>
        <dbReference type="ARBA" id="ARBA00022552"/>
    </source>
</evidence>
<evidence type="ECO:0000313" key="14">
    <source>
        <dbReference type="EMBL" id="OQR71490.1"/>
    </source>
</evidence>
<feature type="binding site" evidence="11">
    <location>
        <position position="88"/>
    </location>
    <ligand>
        <name>S-adenosyl-L-methionine</name>
        <dbReference type="ChEBI" id="CHEBI:59789"/>
    </ligand>
</feature>
<evidence type="ECO:0000256" key="6">
    <source>
        <dbReference type="ARBA" id="ARBA00022884"/>
    </source>
</evidence>
<keyword evidence="8" id="KW-0805">Transcription regulation</keyword>
<dbReference type="EMBL" id="MNPL01014487">
    <property type="protein sequence ID" value="OQR71490.1"/>
    <property type="molecule type" value="Genomic_DNA"/>
</dbReference>
<feature type="binding site" evidence="11">
    <location>
        <position position="39"/>
    </location>
    <ligand>
        <name>S-adenosyl-L-methionine</name>
        <dbReference type="ChEBI" id="CHEBI:59789"/>
    </ligand>
</feature>
<reference evidence="14 15" key="1">
    <citation type="journal article" date="2017" name="Gigascience">
        <title>Draft genome of the honey bee ectoparasitic mite, Tropilaelaps mercedesae, is shaped by the parasitic life history.</title>
        <authorList>
            <person name="Dong X."/>
            <person name="Armstrong S.D."/>
            <person name="Xia D."/>
            <person name="Makepeace B.L."/>
            <person name="Darby A.C."/>
            <person name="Kadowaki T."/>
        </authorList>
    </citation>
    <scope>NUCLEOTIDE SEQUENCE [LARGE SCALE GENOMIC DNA]</scope>
    <source>
        <strain evidence="14">Wuxi-XJTLU</strain>
    </source>
</reference>
<feature type="binding site" evidence="11">
    <location>
        <position position="144"/>
    </location>
    <ligand>
        <name>S-adenosyl-L-methionine</name>
        <dbReference type="ChEBI" id="CHEBI:59789"/>
    </ligand>
</feature>
<dbReference type="NCBIfam" id="TIGR00755">
    <property type="entry name" value="ksgA"/>
    <property type="match status" value="1"/>
</dbReference>
<evidence type="ECO:0000256" key="10">
    <source>
        <dbReference type="ARBA" id="ARBA00023163"/>
    </source>
</evidence>
<keyword evidence="2 12" id="KW-0698">rRNA processing</keyword>
<feature type="binding site" evidence="11">
    <location>
        <position position="41"/>
    </location>
    <ligand>
        <name>S-adenosyl-L-methionine</name>
        <dbReference type="ChEBI" id="CHEBI:59789"/>
    </ligand>
</feature>
<feature type="binding site" evidence="11">
    <location>
        <position position="66"/>
    </location>
    <ligand>
        <name>S-adenosyl-L-methionine</name>
        <dbReference type="ChEBI" id="CHEBI:59789"/>
    </ligand>
</feature>
<keyword evidence="4 11" id="KW-0808">Transferase</keyword>
<evidence type="ECO:0000259" key="13">
    <source>
        <dbReference type="SMART" id="SM00650"/>
    </source>
</evidence>
<dbReference type="Gene3D" id="3.40.50.150">
    <property type="entry name" value="Vaccinia Virus protein VP39"/>
    <property type="match status" value="1"/>
</dbReference>
<dbReference type="GO" id="GO:0034246">
    <property type="term" value="F:mitochondrial transcription factor activity"/>
    <property type="evidence" value="ECO:0007669"/>
    <property type="project" value="TreeGrafter"/>
</dbReference>
<dbReference type="PANTHER" id="PTHR11727:SF17">
    <property type="entry name" value="DIMETHYLADENOSINE TRANSFERASE 1, MITOCHONDRIAL"/>
    <property type="match status" value="1"/>
</dbReference>
<dbReference type="GO" id="GO:0005759">
    <property type="term" value="C:mitochondrial matrix"/>
    <property type="evidence" value="ECO:0007669"/>
    <property type="project" value="TreeGrafter"/>
</dbReference>
<dbReference type="STRING" id="418985.A0A1V9XD58"/>
<dbReference type="OrthoDB" id="16079at2759"/>
<evidence type="ECO:0000256" key="8">
    <source>
        <dbReference type="ARBA" id="ARBA00023015"/>
    </source>
</evidence>
<evidence type="ECO:0000256" key="4">
    <source>
        <dbReference type="ARBA" id="ARBA00022679"/>
    </source>
</evidence>
<feature type="binding site" evidence="11">
    <location>
        <position position="114"/>
    </location>
    <ligand>
        <name>S-adenosyl-L-methionine</name>
        <dbReference type="ChEBI" id="CHEBI:59789"/>
    </ligand>
</feature>
<keyword evidence="5 11" id="KW-0949">S-adenosyl-L-methionine</keyword>
<dbReference type="GO" id="GO:0000179">
    <property type="term" value="F:rRNA (adenine-N6,N6-)-dimethyltransferase activity"/>
    <property type="evidence" value="ECO:0007669"/>
    <property type="project" value="UniProtKB-UniRule"/>
</dbReference>
<evidence type="ECO:0000256" key="5">
    <source>
        <dbReference type="ARBA" id="ARBA00022691"/>
    </source>
</evidence>
<gene>
    <name evidence="14" type="ORF">BIW11_10966</name>
</gene>
<keyword evidence="6 11" id="KW-0694">RNA-binding</keyword>
<dbReference type="PROSITE" id="PS51689">
    <property type="entry name" value="SAM_RNA_A_N6_MT"/>
    <property type="match status" value="1"/>
</dbReference>
<comment type="subcellular location">
    <subcellularLocation>
        <location evidence="1">Mitochondrion</location>
    </subcellularLocation>
</comment>